<feature type="transmembrane region" description="Helical" evidence="1">
    <location>
        <begin position="6"/>
        <end position="27"/>
    </location>
</feature>
<name>A0ABU8GD52_9ACTN</name>
<gene>
    <name evidence="2" type="ORF">WB403_18375</name>
</gene>
<dbReference type="Proteomes" id="UP001365781">
    <property type="component" value="Unassembled WGS sequence"/>
</dbReference>
<dbReference type="RefSeq" id="WP_336539153.1">
    <property type="nucleotide sequence ID" value="NZ_JBBAYL010000019.1"/>
</dbReference>
<dbReference type="EMBL" id="JBBAYM010000011">
    <property type="protein sequence ID" value="MEI5611130.1"/>
    <property type="molecule type" value="Genomic_DNA"/>
</dbReference>
<proteinExistence type="predicted"/>
<sequence>MSLDNPFFISGLAVVALGLLRAAFLYLQVARERRHEESDPE</sequence>
<keyword evidence="1" id="KW-1133">Transmembrane helix</keyword>
<protein>
    <recommendedName>
        <fullName evidence="4">Secreted protein</fullName>
    </recommendedName>
</protein>
<keyword evidence="1" id="KW-0472">Membrane</keyword>
<keyword evidence="1" id="KW-0812">Transmembrane</keyword>
<evidence type="ECO:0000313" key="3">
    <source>
        <dbReference type="Proteomes" id="UP001365781"/>
    </source>
</evidence>
<evidence type="ECO:0000256" key="1">
    <source>
        <dbReference type="SAM" id="Phobius"/>
    </source>
</evidence>
<organism evidence="2 3">
    <name type="scientific">Streptomyces brasiliscabiei</name>
    <dbReference type="NCBI Taxonomy" id="2736302"/>
    <lineage>
        <taxon>Bacteria</taxon>
        <taxon>Bacillati</taxon>
        <taxon>Actinomycetota</taxon>
        <taxon>Actinomycetes</taxon>
        <taxon>Kitasatosporales</taxon>
        <taxon>Streptomycetaceae</taxon>
        <taxon>Streptomyces</taxon>
    </lineage>
</organism>
<comment type="caution">
    <text evidence="2">The sequence shown here is derived from an EMBL/GenBank/DDBJ whole genome shotgun (WGS) entry which is preliminary data.</text>
</comment>
<accession>A0ABU8GD52</accession>
<reference evidence="2 3" key="1">
    <citation type="submission" date="2024-03" db="EMBL/GenBank/DDBJ databases">
        <title>First Report of Pectobacterium brasiliscabiei causing potato scab in china.</title>
        <authorList>
            <person name="Handique U."/>
        </authorList>
    </citation>
    <scope>NUCLEOTIDE SEQUENCE [LARGE SCALE GENOMIC DNA]</scope>
    <source>
        <strain evidence="2 3">ZRIMU1503</strain>
    </source>
</reference>
<keyword evidence="3" id="KW-1185">Reference proteome</keyword>
<evidence type="ECO:0000313" key="2">
    <source>
        <dbReference type="EMBL" id="MEI5611130.1"/>
    </source>
</evidence>
<evidence type="ECO:0008006" key="4">
    <source>
        <dbReference type="Google" id="ProtNLM"/>
    </source>
</evidence>